<name>A0A0M4GD66_9BACI</name>
<proteinExistence type="inferred from homology"/>
<dbReference type="Gene3D" id="3.40.190.150">
    <property type="entry name" value="Bordetella uptake gene, domain 1"/>
    <property type="match status" value="1"/>
</dbReference>
<evidence type="ECO:0000313" key="3">
    <source>
        <dbReference type="Proteomes" id="UP000067625"/>
    </source>
</evidence>
<dbReference type="InterPro" id="IPR005064">
    <property type="entry name" value="BUG"/>
</dbReference>
<dbReference type="InterPro" id="IPR042100">
    <property type="entry name" value="Bug_dom1"/>
</dbReference>
<dbReference type="PANTHER" id="PTHR42928:SF3">
    <property type="entry name" value="UPF0065 PROTEIN YFLP"/>
    <property type="match status" value="1"/>
</dbReference>
<sequence>MKKIWTSMFFIGFIFIGGSQMPSFQLPFSNSPMEIVVPAEPGGSWDMTARAMKTVIDSNHFFKKPIQIKYITGEDEGWKYLQKRNGHVISLNSSLLLSNNLLGKGTVRYDEFHPLAILTKEWHVTAVPKDSKLKSAADLISVLKINPGQLKIGFAPSIGNDDQLSFVKAVEKAGISTDKLQFLQYNNGNDLFDALANDEIDVASGSVNEALAHFKANHIEILVTTSEKRIESLPDVPTWREEGIDFVFAHWRGIMGSDKMTKEEIMFWDDVMNKMVKKEEWEKLLQKNNWEPFYKNSWESKDFLKEQNKYYHREIEGTP</sequence>
<dbReference type="RefSeq" id="WP_053605921.1">
    <property type="nucleotide sequence ID" value="NZ_CP012600.1"/>
</dbReference>
<accession>A0A0M4GD66</accession>
<keyword evidence="3" id="KW-1185">Reference proteome</keyword>
<dbReference type="Pfam" id="PF03401">
    <property type="entry name" value="TctC"/>
    <property type="match status" value="1"/>
</dbReference>
<comment type="similarity">
    <text evidence="1">Belongs to the UPF0065 (bug) family.</text>
</comment>
<dbReference type="SUPFAM" id="SSF53850">
    <property type="entry name" value="Periplasmic binding protein-like II"/>
    <property type="match status" value="1"/>
</dbReference>
<dbReference type="Gene3D" id="3.40.190.10">
    <property type="entry name" value="Periplasmic binding protein-like II"/>
    <property type="match status" value="1"/>
</dbReference>
<dbReference type="AlphaFoldDB" id="A0A0M4GD66"/>
<evidence type="ECO:0000256" key="1">
    <source>
        <dbReference type="ARBA" id="ARBA00006987"/>
    </source>
</evidence>
<dbReference type="PATRIC" id="fig|1441095.3.peg.5081"/>
<dbReference type="OrthoDB" id="9780943at2"/>
<dbReference type="PANTHER" id="PTHR42928">
    <property type="entry name" value="TRICARBOXYLATE-BINDING PROTEIN"/>
    <property type="match status" value="1"/>
</dbReference>
<dbReference type="Proteomes" id="UP000067625">
    <property type="component" value="Chromosome"/>
</dbReference>
<organism evidence="2 3">
    <name type="scientific">Bacillus gobiensis</name>
    <dbReference type="NCBI Taxonomy" id="1441095"/>
    <lineage>
        <taxon>Bacteria</taxon>
        <taxon>Bacillati</taxon>
        <taxon>Bacillota</taxon>
        <taxon>Bacilli</taxon>
        <taxon>Bacillales</taxon>
        <taxon>Bacillaceae</taxon>
        <taxon>Bacillus</taxon>
    </lineage>
</organism>
<evidence type="ECO:0000313" key="2">
    <source>
        <dbReference type="EMBL" id="ALC84028.1"/>
    </source>
</evidence>
<gene>
    <name evidence="2" type="ORF">AM592_22925</name>
</gene>
<reference evidence="2 3" key="2">
    <citation type="journal article" date="2016" name="Int. J. Syst. Evol. Microbiol.">
        <title>Bacillus gobiensis sp. nov., isolated from a soil sample.</title>
        <authorList>
            <person name="Liu B."/>
            <person name="Liu G.H."/>
            <person name="Cetin S."/>
            <person name="Schumann P."/>
            <person name="Pan Z.Z."/>
            <person name="Chen Q.Q."/>
        </authorList>
    </citation>
    <scope>NUCLEOTIDE SEQUENCE [LARGE SCALE GENOMIC DNA]</scope>
    <source>
        <strain evidence="2 3">FJAT-4402</strain>
    </source>
</reference>
<protein>
    <recommendedName>
        <fullName evidence="4">Tripartite tricarboxylate transporter substrate binding protein</fullName>
    </recommendedName>
</protein>
<dbReference type="EMBL" id="CP012600">
    <property type="protein sequence ID" value="ALC84028.1"/>
    <property type="molecule type" value="Genomic_DNA"/>
</dbReference>
<dbReference type="PIRSF" id="PIRSF017082">
    <property type="entry name" value="YflP"/>
    <property type="match status" value="1"/>
</dbReference>
<dbReference type="STRING" id="1441095.AM592_22925"/>
<reference evidence="3" key="1">
    <citation type="submission" date="2015-08" db="EMBL/GenBank/DDBJ databases">
        <title>Genome sequencing project for genomic taxonomy and phylogenomics of Bacillus-like bacteria.</title>
        <authorList>
            <person name="Liu B."/>
            <person name="Wang J."/>
            <person name="Zhu Y."/>
            <person name="Liu G."/>
            <person name="Chen Q."/>
            <person name="Chen Z."/>
            <person name="Lan J."/>
            <person name="Che J."/>
            <person name="Ge C."/>
            <person name="Shi H."/>
            <person name="Pan Z."/>
            <person name="Liu X."/>
        </authorList>
    </citation>
    <scope>NUCLEOTIDE SEQUENCE [LARGE SCALE GENOMIC DNA]</scope>
    <source>
        <strain evidence="3">FJAT-4402</strain>
    </source>
</reference>
<evidence type="ECO:0008006" key="4">
    <source>
        <dbReference type="Google" id="ProtNLM"/>
    </source>
</evidence>